<keyword evidence="3 6" id="KW-0378">Hydrolase</keyword>
<dbReference type="Proteomes" id="UP000661112">
    <property type="component" value="Unassembled WGS sequence"/>
</dbReference>
<keyword evidence="5 6" id="KW-0326">Glycosidase</keyword>
<keyword evidence="8" id="KW-1185">Reference proteome</keyword>
<evidence type="ECO:0000256" key="6">
    <source>
        <dbReference type="RuleBase" id="RU361187"/>
    </source>
</evidence>
<gene>
    <name evidence="7" type="ORF">H6G83_32210</name>
</gene>
<evidence type="ECO:0000313" key="7">
    <source>
        <dbReference type="EMBL" id="MBD2505214.1"/>
    </source>
</evidence>
<dbReference type="SUPFAM" id="SSF75005">
    <property type="entry name" value="Arabinanase/levansucrase/invertase"/>
    <property type="match status" value="1"/>
</dbReference>
<evidence type="ECO:0000256" key="1">
    <source>
        <dbReference type="ARBA" id="ARBA00009865"/>
    </source>
</evidence>
<dbReference type="Gene3D" id="2.115.10.20">
    <property type="entry name" value="Glycosyl hydrolase domain, family 43"/>
    <property type="match status" value="1"/>
</dbReference>
<dbReference type="InterPro" id="IPR023296">
    <property type="entry name" value="Glyco_hydro_beta-prop_sf"/>
</dbReference>
<keyword evidence="4" id="KW-0119">Carbohydrate metabolism</keyword>
<proteinExistence type="inferred from homology"/>
<protein>
    <submittedName>
        <fullName evidence="7">Family 43 glycosylhydrolase</fullName>
    </submittedName>
</protein>
<dbReference type="PANTHER" id="PTHR43772">
    <property type="entry name" value="ENDO-1,4-BETA-XYLANASE"/>
    <property type="match status" value="1"/>
</dbReference>
<accession>A0ABR8DDR5</accession>
<dbReference type="PANTHER" id="PTHR43772:SF2">
    <property type="entry name" value="PUTATIVE (AFU_ORTHOLOGUE AFUA_2G04480)-RELATED"/>
    <property type="match status" value="1"/>
</dbReference>
<evidence type="ECO:0000256" key="4">
    <source>
        <dbReference type="ARBA" id="ARBA00023277"/>
    </source>
</evidence>
<comment type="similarity">
    <text evidence="1 6">Belongs to the glycosyl hydrolase 43 family.</text>
</comment>
<organism evidence="7 8">
    <name type="scientific">Anabaena azotica FACHB-119</name>
    <dbReference type="NCBI Taxonomy" id="947527"/>
    <lineage>
        <taxon>Bacteria</taxon>
        <taxon>Bacillati</taxon>
        <taxon>Cyanobacteriota</taxon>
        <taxon>Cyanophyceae</taxon>
        <taxon>Nostocales</taxon>
        <taxon>Nostocaceae</taxon>
        <taxon>Anabaena</taxon>
        <taxon>Anabaena azotica</taxon>
    </lineage>
</organism>
<dbReference type="RefSeq" id="WP_190479800.1">
    <property type="nucleotide sequence ID" value="NZ_JACJSG010000073.1"/>
</dbReference>
<sequence>MNYTNPVYDGYFADPFVWQHEGVYYAIGTGAAEAEGTVDEIDIAHKSRVFPLLRSFDFVNWHFVGNALQRPDPALGDNFWAPEVAYSDGLFYLYYSVGHGDKNHQLRVAKSDRPLGPYQDVGVTLVDPDACPFAIDPHPFRDDNGQWYLFYARDFLDTEDGVQAGTALVVDRLPSMTQLAGESQVVLRARSPWQRFLANRLMYDAIYDWHTLEGPCVRKHEGKYYCFYSGGRWETEEYGVDYGVADHVMGPYSDVGNEAGPRVLKSVPNFVRGPGHNSIVLGPDGHTEYVVYHAWTNNMDKRQICLDQLIWTTEGPRCQGPTWTTQTITNNIKATSVNY</sequence>
<evidence type="ECO:0000313" key="8">
    <source>
        <dbReference type="Proteomes" id="UP000661112"/>
    </source>
</evidence>
<reference evidence="7 8" key="1">
    <citation type="journal article" date="2020" name="ISME J.">
        <title>Comparative genomics reveals insights into cyanobacterial evolution and habitat adaptation.</title>
        <authorList>
            <person name="Chen M.Y."/>
            <person name="Teng W.K."/>
            <person name="Zhao L."/>
            <person name="Hu C.X."/>
            <person name="Zhou Y.K."/>
            <person name="Han B.P."/>
            <person name="Song L.R."/>
            <person name="Shu W.S."/>
        </authorList>
    </citation>
    <scope>NUCLEOTIDE SEQUENCE [LARGE SCALE GENOMIC DNA]</scope>
    <source>
        <strain evidence="7 8">FACHB-119</strain>
    </source>
</reference>
<keyword evidence="2" id="KW-0858">Xylan degradation</keyword>
<dbReference type="InterPro" id="IPR052176">
    <property type="entry name" value="Glycosyl_Hydrlase_43_Enz"/>
</dbReference>
<name>A0ABR8DDR5_9NOST</name>
<evidence type="ECO:0000256" key="3">
    <source>
        <dbReference type="ARBA" id="ARBA00022801"/>
    </source>
</evidence>
<comment type="caution">
    <text evidence="7">The sequence shown here is derived from an EMBL/GenBank/DDBJ whole genome shotgun (WGS) entry which is preliminary data.</text>
</comment>
<dbReference type="EMBL" id="JACJSG010000073">
    <property type="protein sequence ID" value="MBD2505214.1"/>
    <property type="molecule type" value="Genomic_DNA"/>
</dbReference>
<evidence type="ECO:0000256" key="2">
    <source>
        <dbReference type="ARBA" id="ARBA00022651"/>
    </source>
</evidence>
<dbReference type="Pfam" id="PF04616">
    <property type="entry name" value="Glyco_hydro_43"/>
    <property type="match status" value="1"/>
</dbReference>
<keyword evidence="2" id="KW-0624">Polysaccharide degradation</keyword>
<dbReference type="CDD" id="cd08991">
    <property type="entry name" value="GH43_HoAraf43-like"/>
    <property type="match status" value="1"/>
</dbReference>
<dbReference type="InterPro" id="IPR006710">
    <property type="entry name" value="Glyco_hydro_43"/>
</dbReference>
<evidence type="ECO:0000256" key="5">
    <source>
        <dbReference type="ARBA" id="ARBA00023295"/>
    </source>
</evidence>